<organism evidence="1 2">
    <name type="scientific">Pseudomonas syringae pv. aptata</name>
    <dbReference type="NCBI Taxonomy" id="83167"/>
    <lineage>
        <taxon>Bacteria</taxon>
        <taxon>Pseudomonadati</taxon>
        <taxon>Pseudomonadota</taxon>
        <taxon>Gammaproteobacteria</taxon>
        <taxon>Pseudomonadales</taxon>
        <taxon>Pseudomonadaceae</taxon>
        <taxon>Pseudomonas</taxon>
        <taxon>Pseudomonas syringae</taxon>
    </lineage>
</organism>
<evidence type="ECO:0000313" key="1">
    <source>
        <dbReference type="EMBL" id="RMU73921.1"/>
    </source>
</evidence>
<accession>A0A3M5WTG4</accession>
<feature type="non-terminal residue" evidence="1">
    <location>
        <position position="1"/>
    </location>
</feature>
<protein>
    <submittedName>
        <fullName evidence="1">Uncharacterized protein</fullName>
    </submittedName>
</protein>
<reference evidence="1 2" key="1">
    <citation type="submission" date="2018-08" db="EMBL/GenBank/DDBJ databases">
        <title>Recombination of ecologically and evolutionarily significant loci maintains genetic cohesion in the Pseudomonas syringae species complex.</title>
        <authorList>
            <person name="Dillon M."/>
            <person name="Thakur S."/>
            <person name="Almeida R.N.D."/>
            <person name="Weir B.S."/>
            <person name="Guttman D.S."/>
        </authorList>
    </citation>
    <scope>NUCLEOTIDE SEQUENCE [LARGE SCALE GENOMIC DNA]</scope>
    <source>
        <strain evidence="1 2">ICMP 11935</strain>
    </source>
</reference>
<dbReference type="EMBL" id="RBUF01000311">
    <property type="protein sequence ID" value="RMU73921.1"/>
    <property type="molecule type" value="Genomic_DNA"/>
</dbReference>
<dbReference type="AlphaFoldDB" id="A0A3M5WTG4"/>
<evidence type="ECO:0000313" key="2">
    <source>
        <dbReference type="Proteomes" id="UP000274315"/>
    </source>
</evidence>
<name>A0A3M5WTG4_PSEAP</name>
<dbReference type="Proteomes" id="UP000274315">
    <property type="component" value="Unassembled WGS sequence"/>
</dbReference>
<proteinExistence type="predicted"/>
<sequence>CSASLREGNALNINGVSNPVNIPQQVGLVTGAKHVDPTEDVSLQGAIASEVKTTEKNVFYEYQKEPWLLEPINEHITNRLDYVAHKKRLDVLELALVNVTFDSFRKQLQETHPDIARKNFGFTLTESASIKIIDYDNSLTENDTSVLTHAINGFREFKEQLQHHAKTIMTLVDHDHETFGGRYKLDISNFQDVIDYGKIMNTSVQKMQDEWIQQVQSNAEKRDFSYISLAV</sequence>
<comment type="caution">
    <text evidence="1">The sequence shown here is derived from an EMBL/GenBank/DDBJ whole genome shotgun (WGS) entry which is preliminary data.</text>
</comment>
<gene>
    <name evidence="1" type="ORF">ALP24_04065</name>
</gene>